<dbReference type="EMBL" id="BAAAID010000013">
    <property type="protein sequence ID" value="GAA0926512.1"/>
    <property type="molecule type" value="Genomic_DNA"/>
</dbReference>
<proteinExistence type="predicted"/>
<evidence type="ECO:0000256" key="1">
    <source>
        <dbReference type="SAM" id="MobiDB-lite"/>
    </source>
</evidence>
<organism evidence="2 3">
    <name type="scientific">Streptomyces rhizosphaericus</name>
    <dbReference type="NCBI Taxonomy" id="114699"/>
    <lineage>
        <taxon>Bacteria</taxon>
        <taxon>Bacillati</taxon>
        <taxon>Actinomycetota</taxon>
        <taxon>Actinomycetes</taxon>
        <taxon>Kitasatosporales</taxon>
        <taxon>Streptomycetaceae</taxon>
        <taxon>Streptomyces</taxon>
        <taxon>Streptomyces violaceusniger group</taxon>
    </lineage>
</organism>
<reference evidence="2 3" key="1">
    <citation type="journal article" date="2019" name="Int. J. Syst. Evol. Microbiol.">
        <title>The Global Catalogue of Microorganisms (GCM) 10K type strain sequencing project: providing services to taxonomists for standard genome sequencing and annotation.</title>
        <authorList>
            <consortium name="The Broad Institute Genomics Platform"/>
            <consortium name="The Broad Institute Genome Sequencing Center for Infectious Disease"/>
            <person name="Wu L."/>
            <person name="Ma J."/>
        </authorList>
    </citation>
    <scope>NUCLEOTIDE SEQUENCE [LARGE SCALE GENOMIC DNA]</scope>
    <source>
        <strain evidence="2 3">JCM 11444</strain>
    </source>
</reference>
<sequence>MKSQDGLDQVSDARGAAAEFAKEPPGPEAGHGLFAERPDLCVRAVNGLLTCGEFLPSSSVGHADSPVGACLPEWKGRSAAIRSVGSSVPSRITNALADAAWVAADRSGASAASSETASVT</sequence>
<dbReference type="Proteomes" id="UP001500418">
    <property type="component" value="Unassembled WGS sequence"/>
</dbReference>
<evidence type="ECO:0000313" key="3">
    <source>
        <dbReference type="Proteomes" id="UP001500418"/>
    </source>
</evidence>
<accession>A0ABN1PES7</accession>
<name>A0ABN1PES7_9ACTN</name>
<evidence type="ECO:0000313" key="2">
    <source>
        <dbReference type="EMBL" id="GAA0926512.1"/>
    </source>
</evidence>
<gene>
    <name evidence="2" type="ORF">GCM10009575_025950</name>
</gene>
<keyword evidence="3" id="KW-1185">Reference proteome</keyword>
<comment type="caution">
    <text evidence="2">The sequence shown here is derived from an EMBL/GenBank/DDBJ whole genome shotgun (WGS) entry which is preliminary data.</text>
</comment>
<protein>
    <submittedName>
        <fullName evidence="2">Uncharacterized protein</fullName>
    </submittedName>
</protein>
<feature type="region of interest" description="Disordered" evidence="1">
    <location>
        <begin position="1"/>
        <end position="32"/>
    </location>
</feature>